<proteinExistence type="predicted"/>
<dbReference type="InterPro" id="IPR036412">
    <property type="entry name" value="HAD-like_sf"/>
</dbReference>
<dbReference type="Proteomes" id="UP000324585">
    <property type="component" value="Unassembled WGS sequence"/>
</dbReference>
<comment type="caution">
    <text evidence="1">The sequence shown here is derived from an EMBL/GenBank/DDBJ whole genome shotgun (WGS) entry which is preliminary data.</text>
</comment>
<name>A0A5J4Z7R3_PORPP</name>
<organism evidence="1 2">
    <name type="scientific">Porphyridium purpureum</name>
    <name type="common">Red alga</name>
    <name type="synonym">Porphyridium cruentum</name>
    <dbReference type="NCBI Taxonomy" id="35688"/>
    <lineage>
        <taxon>Eukaryota</taxon>
        <taxon>Rhodophyta</taxon>
        <taxon>Bangiophyceae</taxon>
        <taxon>Porphyridiales</taxon>
        <taxon>Porphyridiaceae</taxon>
        <taxon>Porphyridium</taxon>
    </lineage>
</organism>
<reference evidence="2" key="1">
    <citation type="journal article" date="2019" name="Nat. Commun.">
        <title>Expansion of phycobilisome linker gene families in mesophilic red algae.</title>
        <authorList>
            <person name="Lee J."/>
            <person name="Kim D."/>
            <person name="Bhattacharya D."/>
            <person name="Yoon H.S."/>
        </authorList>
    </citation>
    <scope>NUCLEOTIDE SEQUENCE [LARGE SCALE GENOMIC DNA]</scope>
    <source>
        <strain evidence="2">CCMP 1328</strain>
    </source>
</reference>
<keyword evidence="2" id="KW-1185">Reference proteome</keyword>
<dbReference type="EMBL" id="VRMN01000001">
    <property type="protein sequence ID" value="KAA8499208.1"/>
    <property type="molecule type" value="Genomic_DNA"/>
</dbReference>
<dbReference type="Gene3D" id="3.40.50.1000">
    <property type="entry name" value="HAD superfamily/HAD-like"/>
    <property type="match status" value="1"/>
</dbReference>
<dbReference type="InterPro" id="IPR023214">
    <property type="entry name" value="HAD_sf"/>
</dbReference>
<evidence type="ECO:0000313" key="1">
    <source>
        <dbReference type="EMBL" id="KAA8499208.1"/>
    </source>
</evidence>
<accession>A0A5J4Z7R3</accession>
<dbReference type="SUPFAM" id="SSF56784">
    <property type="entry name" value="HAD-like"/>
    <property type="match status" value="1"/>
</dbReference>
<protein>
    <submittedName>
        <fullName evidence="1">Uncharacterized protein</fullName>
    </submittedName>
</protein>
<sequence>MAAEPRRAEEARAAHAARAATHAEPCLMLFDLDGTLYDEHHAVRRSDGRAWRSQFKQNIWAFMASESFSPRVPPEQCEAVWRDAFRKHNQTKRGLRAAGYEFDADALYVAMNDGVGDPDNAFTNFVRPDPRVPELLTQPPFASASKYVFTNCVDVVAMNRLRHIGFDLENNGDGFEDVLYGAGFMGDRCKPERAAFDMVLRDIHERELRAGRPAVLDDAGALSRPCCYFEDSLKNLVAAREIYGNLLRTVYIQTPTGKEESHAADELALIAHAVDVVVPSLISKSSSEWVAALMSLPEECANPVH</sequence>
<gene>
    <name evidence="1" type="ORF">FVE85_6793</name>
</gene>
<dbReference type="OrthoDB" id="1065058at2759"/>
<dbReference type="AlphaFoldDB" id="A0A5J4Z7R3"/>
<evidence type="ECO:0000313" key="2">
    <source>
        <dbReference type="Proteomes" id="UP000324585"/>
    </source>
</evidence>